<dbReference type="Gene3D" id="3.60.21.70">
    <property type="entry name" value="PhoD-like phosphatase"/>
    <property type="match status" value="1"/>
</dbReference>
<dbReference type="InterPro" id="IPR029052">
    <property type="entry name" value="Metallo-depent_PP-like"/>
</dbReference>
<feature type="domain" description="PhoD-like phosphatase metallophosphatase" evidence="1">
    <location>
        <begin position="420"/>
        <end position="661"/>
    </location>
</feature>
<dbReference type="RefSeq" id="WP_303493834.1">
    <property type="nucleotide sequence ID" value="NZ_JAUOPB010000016.1"/>
</dbReference>
<evidence type="ECO:0000259" key="1">
    <source>
        <dbReference type="Pfam" id="PF09423"/>
    </source>
</evidence>
<evidence type="ECO:0000313" key="2">
    <source>
        <dbReference type="EMBL" id="MDO6424590.1"/>
    </source>
</evidence>
<accession>A0AAW7X9P4</accession>
<name>A0AAW7X9P4_9GAMM</name>
<dbReference type="InterPro" id="IPR052900">
    <property type="entry name" value="Phospholipid_Metab_Enz"/>
</dbReference>
<dbReference type="PANTHER" id="PTHR43606:SF2">
    <property type="entry name" value="ALKALINE PHOSPHATASE FAMILY PROTEIN (AFU_ORTHOLOGUE AFUA_5G03860)"/>
    <property type="match status" value="1"/>
</dbReference>
<dbReference type="InterPro" id="IPR038607">
    <property type="entry name" value="PhoD-like_sf"/>
</dbReference>
<gene>
    <name evidence="2" type="ORF">Q4521_19030</name>
</gene>
<comment type="caution">
    <text evidence="2">The sequence shown here is derived from an EMBL/GenBank/DDBJ whole genome shotgun (WGS) entry which is preliminary data.</text>
</comment>
<dbReference type="PANTHER" id="PTHR43606">
    <property type="entry name" value="PHOSPHATASE, PUTATIVE (AFU_ORTHOLOGUE AFUA_6G08710)-RELATED"/>
    <property type="match status" value="1"/>
</dbReference>
<dbReference type="Pfam" id="PF09423">
    <property type="entry name" value="PhoD"/>
    <property type="match status" value="1"/>
</dbReference>
<evidence type="ECO:0000313" key="3">
    <source>
        <dbReference type="Proteomes" id="UP001169760"/>
    </source>
</evidence>
<proteinExistence type="predicted"/>
<protein>
    <submittedName>
        <fullName evidence="2">Alkaline phosphatase D family protein</fullName>
    </submittedName>
</protein>
<sequence length="788" mass="88555">MKRRDFIKVASTTVSGMLGTVVTPSAAALQAAKRPNLAALSPVDPIPNNEQRNWLGKAYWGNRLQDWQVNNGRIECLRAEASFEVRTVALLTRALNNAHKPARLRMHLGNLTPSKNGFCGFLLGIGAGKLDYRASALAQRYGGENGGFMAVIDSTGELSFRDFSNQNKPIAYEQLQRTTHSQTKKPLADKEIILDCHIDPTDQATFDVRLIASDAKTGEELGFIVRTQVPASELLGGIAMLSSPPAKQAGARWWFNRIETGGEKISINEEHALGPVMGCLYSLNKSVLKLTAQFLPIANPHKKHVRLEYKAAKDATWQQGQTKPIEEGYVACFRLSKWDFSQAYEYRIVFTDAPNTALFCGTIVKDHQSSKQLNIALYSCIIPTAKSLDREVYEKLIPQEAILGRYTPDNILFPHNKLVTHCDSHAPDLYVFAGDQYYETYPTRYGRDTPDAKLDTLYRWYLWFWTFRDSVRHRPAIVIADDHDVLQGNLWGNGGKDSSDNTEEGGGFSWAKDLVRMVYRIQHSHNPDAFDPTPIKHDIPVTYGEFEYGGVSFAIIEDRKFKTPPNTEVDPLLTKGELLGKRQEDFLKHWSENKTHLPKICLTASMWGSPQTKGNAEPLLDYDANGYPPDGRTRAVSLVKRANALVLAGDQHLAMVAKQGVNDYEDGALVFAGPAAAAFWQRWFEGEGKLENKRNNHPNTGNFIDTFGNKMRVLAVANPKLTYAEFKASNKHWGNFVADHRLKSEGYGIVKVDHTKKQYTLECWPWDVDPNTGAQFEGWPFVQKWQDR</sequence>
<organism evidence="2 3">
    <name type="scientific">Saccharophagus degradans</name>
    <dbReference type="NCBI Taxonomy" id="86304"/>
    <lineage>
        <taxon>Bacteria</taxon>
        <taxon>Pseudomonadati</taxon>
        <taxon>Pseudomonadota</taxon>
        <taxon>Gammaproteobacteria</taxon>
        <taxon>Cellvibrionales</taxon>
        <taxon>Cellvibrionaceae</taxon>
        <taxon>Saccharophagus</taxon>
    </lineage>
</organism>
<dbReference type="Proteomes" id="UP001169760">
    <property type="component" value="Unassembled WGS sequence"/>
</dbReference>
<dbReference type="EMBL" id="JAUOPB010000016">
    <property type="protein sequence ID" value="MDO6424590.1"/>
    <property type="molecule type" value="Genomic_DNA"/>
</dbReference>
<dbReference type="AlphaFoldDB" id="A0AAW7X9P4"/>
<dbReference type="SUPFAM" id="SSF56300">
    <property type="entry name" value="Metallo-dependent phosphatases"/>
    <property type="match status" value="1"/>
</dbReference>
<dbReference type="InterPro" id="IPR018946">
    <property type="entry name" value="PhoD-like_MPP"/>
</dbReference>
<reference evidence="2" key="1">
    <citation type="submission" date="2023-07" db="EMBL/GenBank/DDBJ databases">
        <title>Genome content predicts the carbon catabolic preferences of heterotrophic bacteria.</title>
        <authorList>
            <person name="Gralka M."/>
        </authorList>
    </citation>
    <scope>NUCLEOTIDE SEQUENCE</scope>
    <source>
        <strain evidence="2">I3M17_2</strain>
    </source>
</reference>